<dbReference type="PROSITE" id="PS51208">
    <property type="entry name" value="AUTOTRANSPORTER"/>
    <property type="match status" value="1"/>
</dbReference>
<feature type="domain" description="Autotransporter" evidence="4">
    <location>
        <begin position="802"/>
        <end position="1079"/>
    </location>
</feature>
<feature type="signal peptide" evidence="2">
    <location>
        <begin position="1"/>
        <end position="30"/>
    </location>
</feature>
<dbReference type="PROSITE" id="PS00135">
    <property type="entry name" value="TRYPSIN_SER"/>
    <property type="match status" value="1"/>
</dbReference>
<comment type="caution">
    <text evidence="5">The sequence shown here is derived from an EMBL/GenBank/DDBJ whole genome shotgun (WGS) entry which is preliminary data.</text>
</comment>
<dbReference type="Pfam" id="PF03797">
    <property type="entry name" value="Autotransporter"/>
    <property type="match status" value="1"/>
</dbReference>
<dbReference type="InterPro" id="IPR001254">
    <property type="entry name" value="Trypsin_dom"/>
</dbReference>
<proteinExistence type="predicted"/>
<dbReference type="InterPro" id="IPR043504">
    <property type="entry name" value="Peptidase_S1_PA_chymotrypsin"/>
</dbReference>
<accession>A0A396RW84</accession>
<dbReference type="GO" id="GO:0006508">
    <property type="term" value="P:proteolysis"/>
    <property type="evidence" value="ECO:0007669"/>
    <property type="project" value="InterPro"/>
</dbReference>
<sequence>MTSATSKSLFRHAALAGAALSALLPAAAFAQATATVTPPTGSDDSPGVVIRDDLDLDVTAPGGALDDAVDITGVGQMIIDAGGGSVGLCTGTLINPRTVIFAAHCVNTQAASSYGSATGGQAIGFGFQADNLNATIDWLFGGADGSPVHATSVANAFYNVEHVWYDERSLELGPDLNFIQADVAIATLDTPATDIPTWTLLFTPLSGETHAVINGYGGRGNGTNGDNLGIDFRRRIAENMISVLGSLDDRGDALFRIILGGSYAPFNDAALYQMDFDSPGYIGPFDFDIFDGNALPNEGTTAGGDSGGPLIVDQAFDRPVVAGVLSGGSRYFGAGQPFSTYGTSNFYQPLFLYWDKIVANNPYVYASNVGGNRNWGDPRTWVQAMDPNYAIEVDGELVNALPGFEALGTASGGTRFGTVCFDVDCYDIAVRSDPQDAGAPNSVYIVGGPGTRNFVPDNRVANPAAGVAARYYDVTLGARGTTTVTGSYTIDRLGIAGGAGLALGAGGSLTVLGDFTQINGATNFTGGTLTANEAFIAMGTLSGAGTLRAPFVTVLGGTVMPGGLRTIGTLNIQGNLVLSSASSTLFDLGATTADRIAISALDGSGGAVSLGGTVSVLPAALGGAPRFGQDYTVITASGGVSGSFDRVVGGSAVLTPVVTYGVNDVKVRLNAASLARVAARPSATAVAFGGALDRLRYTNYAELSGLFGVIDYLDPVGIAASLDGLAPRILDEAAQLDREQGRVTMNIVADRLSMLGTSSANQGRMTIVGSPEVVMALPGQTQLTGSSAAQLSFAQTMAPSGRAFGKLPANMSGFLAGGYSSRPGAADADNAGWHMAMGVEMEAAADTTLGTAFGFSSGRTALAGSQADADTSQAMAYGAHQLGGGAYFGGLASFSHTRIGVQRRSVGVDLGALSGETTASSYAVRAELGVNLQPAAGVTLTPRASVGYEGSSLKGYHEQGSQLGLIVDDLSDQRLVGRVGAKLSGKTGSAFGWSFAPEARVDFVGTLAGGSDSYNVRFAAAPDLAFALPYASTDRSWTEVKGGFRLAKDAMSFGAGVESSVGREDYRDDRAVVDFTLRF</sequence>
<dbReference type="PRINTS" id="PR00722">
    <property type="entry name" value="CHYMOTRYPSIN"/>
</dbReference>
<name>A0A396RW84_9SPHN</name>
<keyword evidence="2" id="KW-0732">Signal</keyword>
<evidence type="ECO:0000259" key="4">
    <source>
        <dbReference type="PROSITE" id="PS51208"/>
    </source>
</evidence>
<dbReference type="Gene3D" id="2.40.128.130">
    <property type="entry name" value="Autotransporter beta-domain"/>
    <property type="match status" value="1"/>
</dbReference>
<organism evidence="5 6">
    <name type="scientific">Sphingomonas gilva</name>
    <dbReference type="NCBI Taxonomy" id="2305907"/>
    <lineage>
        <taxon>Bacteria</taxon>
        <taxon>Pseudomonadati</taxon>
        <taxon>Pseudomonadota</taxon>
        <taxon>Alphaproteobacteria</taxon>
        <taxon>Sphingomonadales</taxon>
        <taxon>Sphingomonadaceae</taxon>
        <taxon>Sphingomonas</taxon>
    </lineage>
</organism>
<evidence type="ECO:0000313" key="6">
    <source>
        <dbReference type="Proteomes" id="UP000266693"/>
    </source>
</evidence>
<gene>
    <name evidence="5" type="ORF">D1610_05380</name>
</gene>
<dbReference type="EMBL" id="QWLV01000002">
    <property type="protein sequence ID" value="RHW17941.1"/>
    <property type="molecule type" value="Genomic_DNA"/>
</dbReference>
<evidence type="ECO:0000259" key="3">
    <source>
        <dbReference type="PROSITE" id="PS50240"/>
    </source>
</evidence>
<dbReference type="RefSeq" id="WP_118863132.1">
    <property type="nucleotide sequence ID" value="NZ_QWLV01000002.1"/>
</dbReference>
<dbReference type="InterPro" id="IPR009003">
    <property type="entry name" value="Peptidase_S1_PA"/>
</dbReference>
<feature type="domain" description="Peptidase S1" evidence="3">
    <location>
        <begin position="71"/>
        <end position="360"/>
    </location>
</feature>
<protein>
    <submittedName>
        <fullName evidence="5">Autotransporter domain-containing protein</fullName>
    </submittedName>
</protein>
<dbReference type="AlphaFoldDB" id="A0A396RW84"/>
<dbReference type="InterPro" id="IPR001314">
    <property type="entry name" value="Peptidase_S1A"/>
</dbReference>
<evidence type="ECO:0000313" key="5">
    <source>
        <dbReference type="EMBL" id="RHW17941.1"/>
    </source>
</evidence>
<dbReference type="SMART" id="SM00869">
    <property type="entry name" value="Autotransporter"/>
    <property type="match status" value="1"/>
</dbReference>
<evidence type="ECO:0000256" key="1">
    <source>
        <dbReference type="ARBA" id="ARBA00023157"/>
    </source>
</evidence>
<dbReference type="SUPFAM" id="SSF103515">
    <property type="entry name" value="Autotransporter"/>
    <property type="match status" value="1"/>
</dbReference>
<feature type="chain" id="PRO_5017230832" evidence="2">
    <location>
        <begin position="31"/>
        <end position="1079"/>
    </location>
</feature>
<keyword evidence="6" id="KW-1185">Reference proteome</keyword>
<dbReference type="InterPro" id="IPR036709">
    <property type="entry name" value="Autotransporte_beta_dom_sf"/>
</dbReference>
<dbReference type="PROSITE" id="PS50240">
    <property type="entry name" value="TRYPSIN_DOM"/>
    <property type="match status" value="1"/>
</dbReference>
<dbReference type="GO" id="GO:0004252">
    <property type="term" value="F:serine-type endopeptidase activity"/>
    <property type="evidence" value="ECO:0007669"/>
    <property type="project" value="InterPro"/>
</dbReference>
<evidence type="ECO:0000256" key="2">
    <source>
        <dbReference type="SAM" id="SignalP"/>
    </source>
</evidence>
<dbReference type="Gene3D" id="2.40.10.10">
    <property type="entry name" value="Trypsin-like serine proteases"/>
    <property type="match status" value="1"/>
</dbReference>
<reference evidence="5 6" key="1">
    <citation type="submission" date="2018-08" db="EMBL/GenBank/DDBJ databases">
        <title>The multiple taxonomic identification of Sphingomonas gilva.</title>
        <authorList>
            <person name="Zhu D."/>
            <person name="Zheng S."/>
        </authorList>
    </citation>
    <scope>NUCLEOTIDE SEQUENCE [LARGE SCALE GENOMIC DNA]</scope>
    <source>
        <strain evidence="5 6">ZDH117</strain>
    </source>
</reference>
<dbReference type="InterPro" id="IPR005546">
    <property type="entry name" value="Autotransporte_beta"/>
</dbReference>
<dbReference type="SUPFAM" id="SSF50494">
    <property type="entry name" value="Trypsin-like serine proteases"/>
    <property type="match status" value="1"/>
</dbReference>
<dbReference type="InterPro" id="IPR033116">
    <property type="entry name" value="TRYPSIN_SER"/>
</dbReference>
<dbReference type="OrthoDB" id="267336at2"/>
<dbReference type="Proteomes" id="UP000266693">
    <property type="component" value="Unassembled WGS sequence"/>
</dbReference>
<keyword evidence="1" id="KW-1015">Disulfide bond</keyword>